<evidence type="ECO:0000313" key="3">
    <source>
        <dbReference type="Proteomes" id="UP000807025"/>
    </source>
</evidence>
<feature type="region of interest" description="Disordered" evidence="1">
    <location>
        <begin position="81"/>
        <end position="139"/>
    </location>
</feature>
<name>A0A9P6A005_PLEER</name>
<comment type="caution">
    <text evidence="2">The sequence shown here is derived from an EMBL/GenBank/DDBJ whole genome shotgun (WGS) entry which is preliminary data.</text>
</comment>
<evidence type="ECO:0000313" key="2">
    <source>
        <dbReference type="EMBL" id="KAF9495765.1"/>
    </source>
</evidence>
<protein>
    <submittedName>
        <fullName evidence="2">Uncharacterized protein</fullName>
    </submittedName>
</protein>
<keyword evidence="3" id="KW-1185">Reference proteome</keyword>
<dbReference type="Proteomes" id="UP000807025">
    <property type="component" value="Unassembled WGS sequence"/>
</dbReference>
<reference evidence="2" key="1">
    <citation type="submission" date="2020-11" db="EMBL/GenBank/DDBJ databases">
        <authorList>
            <consortium name="DOE Joint Genome Institute"/>
            <person name="Ahrendt S."/>
            <person name="Riley R."/>
            <person name="Andreopoulos W."/>
            <person name="Labutti K."/>
            <person name="Pangilinan J."/>
            <person name="Ruiz-Duenas F.J."/>
            <person name="Barrasa J.M."/>
            <person name="Sanchez-Garcia M."/>
            <person name="Camarero S."/>
            <person name="Miyauchi S."/>
            <person name="Serrano A."/>
            <person name="Linde D."/>
            <person name="Babiker R."/>
            <person name="Drula E."/>
            <person name="Ayuso-Fernandez I."/>
            <person name="Pacheco R."/>
            <person name="Padilla G."/>
            <person name="Ferreira P."/>
            <person name="Barriuso J."/>
            <person name="Kellner H."/>
            <person name="Castanera R."/>
            <person name="Alfaro M."/>
            <person name="Ramirez L."/>
            <person name="Pisabarro A.G."/>
            <person name="Kuo A."/>
            <person name="Tritt A."/>
            <person name="Lipzen A."/>
            <person name="He G."/>
            <person name="Yan M."/>
            <person name="Ng V."/>
            <person name="Cullen D."/>
            <person name="Martin F."/>
            <person name="Rosso M.-N."/>
            <person name="Henrissat B."/>
            <person name="Hibbett D."/>
            <person name="Martinez A.T."/>
            <person name="Grigoriev I.V."/>
        </authorList>
    </citation>
    <scope>NUCLEOTIDE SEQUENCE</scope>
    <source>
        <strain evidence="2">ATCC 90797</strain>
    </source>
</reference>
<dbReference type="AlphaFoldDB" id="A0A9P6A005"/>
<organism evidence="2 3">
    <name type="scientific">Pleurotus eryngii</name>
    <name type="common">Boletus of the steppes</name>
    <dbReference type="NCBI Taxonomy" id="5323"/>
    <lineage>
        <taxon>Eukaryota</taxon>
        <taxon>Fungi</taxon>
        <taxon>Dikarya</taxon>
        <taxon>Basidiomycota</taxon>
        <taxon>Agaricomycotina</taxon>
        <taxon>Agaricomycetes</taxon>
        <taxon>Agaricomycetidae</taxon>
        <taxon>Agaricales</taxon>
        <taxon>Pleurotineae</taxon>
        <taxon>Pleurotaceae</taxon>
        <taxon>Pleurotus</taxon>
    </lineage>
</organism>
<proteinExistence type="predicted"/>
<evidence type="ECO:0000256" key="1">
    <source>
        <dbReference type="SAM" id="MobiDB-lite"/>
    </source>
</evidence>
<gene>
    <name evidence="2" type="ORF">BDN71DRAFT_1506518</name>
</gene>
<dbReference type="EMBL" id="MU154559">
    <property type="protein sequence ID" value="KAF9495765.1"/>
    <property type="molecule type" value="Genomic_DNA"/>
</dbReference>
<accession>A0A9P6A005</accession>
<sequence>MYGLGVMRGGGLFSESSDDEGSVATYDRTMRPSHHCKEIIACCMYQFGIWPVMAKSRDRVGHLEVNHNVPQALPNVKSAFHPPATEHTIGQGRIVNTMPERSDESARTGGNSRRLSKESPMPTKETTNSSSLRRSRTSRQQKVTGWRILFHISFIWMSVSTSRTTNRGWRSEYHLKKDLESPSSLGVSTTQKQATRSIPYPHTSVRLASGQLPASITNRQIFGQIHSQVLSYQLGKLSPVWIQHQMHPSSVSDKLGQEHRKHGVKKECPTRNRSYNMASKFVMLQIATNTRPEDRFAVFWTGYDLEIIKRVIHLTVEPLIHNANEGKGDVTTASDGRQVKLLTINVGDTKLDVFTTKVNNRWIFVACMGEIKAPSDTTDLSRQLWRQEADEAPRIAHPPIQARYYQSVNLPV</sequence>